<reference evidence="2" key="1">
    <citation type="submission" date="2015-07" db="EMBL/GenBank/DDBJ databases">
        <title>Adaptation to a free-living lifestyle via gene acquisitions in the diplomonad Trepomonas sp. PC1.</title>
        <authorList>
            <person name="Xu F."/>
            <person name="Jerlstrom-Hultqvist J."/>
            <person name="Kolisko M."/>
            <person name="Simpson A.G.B."/>
            <person name="Roger A.J."/>
            <person name="Svard S.G."/>
            <person name="Andersson J.O."/>
        </authorList>
    </citation>
    <scope>NUCLEOTIDE SEQUENCE</scope>
    <source>
        <strain evidence="2">PC1</strain>
    </source>
</reference>
<accession>A0A146K447</accession>
<keyword evidence="1" id="KW-0175">Coiled coil</keyword>
<feature type="non-terminal residue" evidence="2">
    <location>
        <position position="893"/>
    </location>
</feature>
<proteinExistence type="predicted"/>
<evidence type="ECO:0000256" key="1">
    <source>
        <dbReference type="SAM" id="Coils"/>
    </source>
</evidence>
<protein>
    <submittedName>
        <fullName evidence="2">Uncharacterized protein</fullName>
    </submittedName>
</protein>
<gene>
    <name evidence="2" type="ORF">TPC1_30164</name>
</gene>
<sequence>FFKQINQIDKVSACLLNNQLYAAFNNQLISWKTAQQKEHPVQVEQFEHKQVFSLGDSVLTNNSQLIDGQKTDFVVQERILQTKTFKTKYKNTQNLQKSLITYEKTNQIVVQFDSATFEQKENQFFQKFQFENETLKVFGKDFKVKGDLKQFFYFPQQVLYFCCVINNYTVVKRFFKEEETIIKVPGQFEAKFFFLDSENVYTLFYNESQSLICFNQEVLYEFDAEILEFAVFHETLALWDGVEIIVFQGEDEVFRVEAAEVSQIQLLSPFVVLYKNFNQICIACFFNNQKLVISNSLGFTDFIFRILKNQLVVFTRIQAFCVDNLVSRLVLLLQSVFTENYPDFQPNLEKALQAVFQTQDENVPFIGKVIGQCVKMCSNSQFKLTFNQQIKLQQKYWLIFALQKQNAKSDIKTKSELQKFLSFQLQKEKLQIDLNRKIAMIEQSDLLQFLACLVFLNIDLNLVVKYFFLHLKSIAKIQFQGKDLQICLQFKQLQQFQQFQPLQISNSITDYSKNILIVLIKYFRQQVADLKFKNIVEPQKVQNGFEVVQRILQDYKVYSQNVEDAVYNLQDAYPEFIQSQIVEEEAPLQEEIAESAQMQQIQQVNDDDWEQDTKKKKIKFKIKDKTTLNKVESIKMQIPAQTSPTRIKVDDEEVTTIEDELVYQMNESAVVTEEECTKTKLKRPHLETGDGVVSMSQFTHAEVLSPIHKNDEWAEWGSQVNEEKEKDMPKVEFEHNNLQENSNQLNEQQNVLDQIEQPNEEQQWPQEWEIPWEDQDTKRSVVRMEQVDENQLRKIDQSWDDWGIEDQTPKDWKNQIKEKPNNLAKTDQFDDWFGTAEKIEQPKNKVEKILLTQEIQFQQENQIEQVDDLKDAQKQIDHLIDEEKVDNMNDENV</sequence>
<dbReference type="EMBL" id="GDID01006265">
    <property type="protein sequence ID" value="JAP90341.1"/>
    <property type="molecule type" value="Transcribed_RNA"/>
</dbReference>
<feature type="coiled-coil region" evidence="1">
    <location>
        <begin position="721"/>
        <end position="748"/>
    </location>
</feature>
<dbReference type="AlphaFoldDB" id="A0A146K447"/>
<evidence type="ECO:0000313" key="2">
    <source>
        <dbReference type="EMBL" id="JAP90341.1"/>
    </source>
</evidence>
<organism evidence="2">
    <name type="scientific">Trepomonas sp. PC1</name>
    <dbReference type="NCBI Taxonomy" id="1076344"/>
    <lineage>
        <taxon>Eukaryota</taxon>
        <taxon>Metamonada</taxon>
        <taxon>Diplomonadida</taxon>
        <taxon>Hexamitidae</taxon>
        <taxon>Hexamitinae</taxon>
        <taxon>Trepomonas</taxon>
    </lineage>
</organism>
<name>A0A146K447_9EUKA</name>
<feature type="non-terminal residue" evidence="2">
    <location>
        <position position="1"/>
    </location>
</feature>